<sequence>MTIDEKIEHLQASAMEQARAESQDLLDAHRASLEKLFNTHKEELARLNDNRIKAETIKARQELNQSAAKAQLKMKRKSSRLQQDLKNRLFKEVQDLLSDYMQTEAYDDYLIRCIQEARRFADGQPLTIYINPSDEHKKSDLQDATGVLLTVSAEDFMGGIRAVIRERNILIDHSFKTALAEEYDKFMFQGGEFLA</sequence>
<dbReference type="Proteomes" id="UP000265643">
    <property type="component" value="Unassembled WGS sequence"/>
</dbReference>
<dbReference type="AlphaFoldDB" id="A0A391P031"/>
<keyword evidence="1" id="KW-0175">Coiled coil</keyword>
<evidence type="ECO:0000256" key="1">
    <source>
        <dbReference type="SAM" id="Coils"/>
    </source>
</evidence>
<keyword evidence="3" id="KW-1185">Reference proteome</keyword>
<reference evidence="3" key="1">
    <citation type="submission" date="2018-09" db="EMBL/GenBank/DDBJ databases">
        <title>Draft Genome Sequence of Mediterraneibacter sp. KCTC 15684.</title>
        <authorList>
            <person name="Kim J.S."/>
            <person name="Han K.I."/>
            <person name="Suh M.K."/>
            <person name="Lee K.C."/>
            <person name="Eom M.K."/>
            <person name="Lee J.H."/>
            <person name="Park S.H."/>
            <person name="Kang S.W."/>
            <person name="Park J.E."/>
            <person name="Oh B.S."/>
            <person name="Yu S.Y."/>
            <person name="Choi S.H."/>
            <person name="Lee D.H."/>
            <person name="Yoon H."/>
            <person name="Kim B."/>
            <person name="Yang S.J."/>
            <person name="Lee J.S."/>
        </authorList>
    </citation>
    <scope>NUCLEOTIDE SEQUENCE [LARGE SCALE GENOMIC DNA]</scope>
    <source>
        <strain evidence="3">KCTC 15684</strain>
    </source>
</reference>
<comment type="caution">
    <text evidence="2">The sequence shown here is derived from an EMBL/GenBank/DDBJ whole genome shotgun (WGS) entry which is preliminary data.</text>
</comment>
<evidence type="ECO:0000313" key="3">
    <source>
        <dbReference type="Proteomes" id="UP000265643"/>
    </source>
</evidence>
<dbReference type="EMBL" id="BHGK01000001">
    <property type="protein sequence ID" value="GCA67244.1"/>
    <property type="molecule type" value="Genomic_DNA"/>
</dbReference>
<organism evidence="2 3">
    <name type="scientific">Mediterraneibacter butyricigenes</name>
    <dbReference type="NCBI Taxonomy" id="2316025"/>
    <lineage>
        <taxon>Bacteria</taxon>
        <taxon>Bacillati</taxon>
        <taxon>Bacillota</taxon>
        <taxon>Clostridia</taxon>
        <taxon>Lachnospirales</taxon>
        <taxon>Lachnospiraceae</taxon>
        <taxon>Mediterraneibacter</taxon>
    </lineage>
</organism>
<proteinExistence type="predicted"/>
<evidence type="ECO:0008006" key="4">
    <source>
        <dbReference type="Google" id="ProtNLM"/>
    </source>
</evidence>
<gene>
    <name evidence="2" type="ORF">KGMB01110_16800</name>
</gene>
<feature type="coiled-coil region" evidence="1">
    <location>
        <begin position="30"/>
        <end position="80"/>
    </location>
</feature>
<dbReference type="RefSeq" id="WP_243112738.1">
    <property type="nucleotide sequence ID" value="NZ_BHGK01000001.1"/>
</dbReference>
<dbReference type="SUPFAM" id="SSF160527">
    <property type="entry name" value="V-type ATPase subunit E-like"/>
    <property type="match status" value="1"/>
</dbReference>
<accession>A0A391P031</accession>
<protein>
    <recommendedName>
        <fullName evidence="4">V-type ATP synthase subunit E</fullName>
    </recommendedName>
</protein>
<name>A0A391P031_9FIRM</name>
<evidence type="ECO:0000313" key="2">
    <source>
        <dbReference type="EMBL" id="GCA67244.1"/>
    </source>
</evidence>